<proteinExistence type="predicted"/>
<feature type="region of interest" description="Disordered" evidence="1">
    <location>
        <begin position="1"/>
        <end position="41"/>
    </location>
</feature>
<evidence type="ECO:0000313" key="3">
    <source>
        <dbReference type="Proteomes" id="UP000054783"/>
    </source>
</evidence>
<protein>
    <submittedName>
        <fullName evidence="2">Uncharacterized protein</fullName>
    </submittedName>
</protein>
<evidence type="ECO:0000256" key="1">
    <source>
        <dbReference type="SAM" id="MobiDB-lite"/>
    </source>
</evidence>
<keyword evidence="3" id="KW-1185">Reference proteome</keyword>
<dbReference type="Proteomes" id="UP000054783">
    <property type="component" value="Unassembled WGS sequence"/>
</dbReference>
<sequence length="41" mass="4539">MHFQKESPQGHKRDQKVCSKGNGSISRSGVEESEAFQGEFA</sequence>
<accession>A0A0V0XCW2</accession>
<organism evidence="2 3">
    <name type="scientific">Trichinella patagoniensis</name>
    <dbReference type="NCBI Taxonomy" id="990121"/>
    <lineage>
        <taxon>Eukaryota</taxon>
        <taxon>Metazoa</taxon>
        <taxon>Ecdysozoa</taxon>
        <taxon>Nematoda</taxon>
        <taxon>Enoplea</taxon>
        <taxon>Dorylaimia</taxon>
        <taxon>Trichinellida</taxon>
        <taxon>Trichinellidae</taxon>
        <taxon>Trichinella</taxon>
    </lineage>
</organism>
<gene>
    <name evidence="2" type="ORF">T12_12099</name>
</gene>
<reference evidence="2 3" key="1">
    <citation type="submission" date="2015-01" db="EMBL/GenBank/DDBJ databases">
        <title>Evolution of Trichinella species and genotypes.</title>
        <authorList>
            <person name="Korhonen P.K."/>
            <person name="Edoardo P."/>
            <person name="Giuseppe L.R."/>
            <person name="Gasser R.B."/>
        </authorList>
    </citation>
    <scope>NUCLEOTIDE SEQUENCE [LARGE SCALE GENOMIC DNA]</scope>
    <source>
        <strain evidence="2">ISS2496</strain>
    </source>
</reference>
<comment type="caution">
    <text evidence="2">The sequence shown here is derived from an EMBL/GenBank/DDBJ whole genome shotgun (WGS) entry which is preliminary data.</text>
</comment>
<evidence type="ECO:0000313" key="2">
    <source>
        <dbReference type="EMBL" id="KRX85833.1"/>
    </source>
</evidence>
<dbReference type="AlphaFoldDB" id="A0A0V0XCW2"/>
<name>A0A0V0XCW2_9BILA</name>
<feature type="compositionally biased region" description="Basic and acidic residues" evidence="1">
    <location>
        <begin position="1"/>
        <end position="17"/>
    </location>
</feature>
<dbReference type="EMBL" id="JYDQ01005260">
    <property type="protein sequence ID" value="KRX85833.1"/>
    <property type="molecule type" value="Genomic_DNA"/>
</dbReference>